<dbReference type="Proteomes" id="UP000006362">
    <property type="component" value="Chromosome"/>
</dbReference>
<dbReference type="InterPro" id="IPR043129">
    <property type="entry name" value="ATPase_NBD"/>
</dbReference>
<gene>
    <name evidence="2" type="ordered locus">Theam_0983</name>
</gene>
<dbReference type="Pfam" id="PF00480">
    <property type="entry name" value="ROK"/>
    <property type="match status" value="1"/>
</dbReference>
<accession>E8T255</accession>
<protein>
    <submittedName>
        <fullName evidence="2">ROK family protein</fullName>
    </submittedName>
</protein>
<organism evidence="2 3">
    <name type="scientific">Thermovibrio ammonificans (strain DSM 15698 / JCM 12110 / HB-1)</name>
    <dbReference type="NCBI Taxonomy" id="648996"/>
    <lineage>
        <taxon>Bacteria</taxon>
        <taxon>Pseudomonadati</taxon>
        <taxon>Aquificota</taxon>
        <taxon>Aquificia</taxon>
        <taxon>Desulfurobacteriales</taxon>
        <taxon>Desulfurobacteriaceae</taxon>
        <taxon>Thermovibrio</taxon>
    </lineage>
</organism>
<dbReference type="eggNOG" id="COG1940">
    <property type="taxonomic scope" value="Bacteria"/>
</dbReference>
<keyword evidence="3" id="KW-1185">Reference proteome</keyword>
<dbReference type="STRING" id="648996.Theam_0983"/>
<dbReference type="RefSeq" id="WP_013537736.1">
    <property type="nucleotide sequence ID" value="NC_014926.1"/>
</dbReference>
<sequence length="283" mass="29816">MKLGVDVGGTFIKLYNGKNREKVKTPRSAEELVELIAGRAEELSAKGVCIAVAGLVNGETGEVTESPNLPFLNGLNLKEEVEKRLTGTAVRVVNDATAAAYGEFKRGSGRGSRLFLCLTLGTGLGGGAVINGEPLIGVSGSAMEVGHTTVCVNGWPCHCGRRGCLEAYASSYGLKRLYYINTEEDLPPHAILELAKSGDEKALKAIKALAFYLGVGITNLVHTFNPDTVALAGGTVVQFPKLIKLVEEEVKRRAFKLPGKALKVVGAELGEFSGAVGAYELAP</sequence>
<evidence type="ECO:0000313" key="2">
    <source>
        <dbReference type="EMBL" id="ADU96950.1"/>
    </source>
</evidence>
<dbReference type="SUPFAM" id="SSF53067">
    <property type="entry name" value="Actin-like ATPase domain"/>
    <property type="match status" value="1"/>
</dbReference>
<dbReference type="EMBL" id="CP002444">
    <property type="protein sequence ID" value="ADU96950.1"/>
    <property type="molecule type" value="Genomic_DNA"/>
</dbReference>
<dbReference type="KEGG" id="tam:Theam_0983"/>
<proteinExistence type="inferred from homology"/>
<evidence type="ECO:0000313" key="3">
    <source>
        <dbReference type="Proteomes" id="UP000006362"/>
    </source>
</evidence>
<dbReference type="PANTHER" id="PTHR18964">
    <property type="entry name" value="ROK (REPRESSOR, ORF, KINASE) FAMILY"/>
    <property type="match status" value="1"/>
</dbReference>
<dbReference type="InterPro" id="IPR000600">
    <property type="entry name" value="ROK"/>
</dbReference>
<dbReference type="AlphaFoldDB" id="E8T255"/>
<reference evidence="2" key="1">
    <citation type="submission" date="2011-01" db="EMBL/GenBank/DDBJ databases">
        <title>Complete sequence of chromosome of Thermovibrio ammonificans HB-1.</title>
        <authorList>
            <consortium name="US DOE Joint Genome Institute"/>
            <person name="Lucas S."/>
            <person name="Copeland A."/>
            <person name="Lapidus A."/>
            <person name="Cheng J.-F."/>
            <person name="Goodwin L."/>
            <person name="Pitluck S."/>
            <person name="Davenport K."/>
            <person name="Detter J.C."/>
            <person name="Han C."/>
            <person name="Tapia R."/>
            <person name="Land M."/>
            <person name="Hauser L."/>
            <person name="Kyrpides N."/>
            <person name="Ivanova N."/>
            <person name="Ovchinnikova G."/>
            <person name="Vetriani C."/>
            <person name="Woyke T."/>
        </authorList>
    </citation>
    <scope>NUCLEOTIDE SEQUENCE [LARGE SCALE GENOMIC DNA]</scope>
    <source>
        <strain evidence="2">HB-1</strain>
    </source>
</reference>
<name>E8T255_THEA1</name>
<dbReference type="HOGENOM" id="CLU_036604_0_2_0"/>
<evidence type="ECO:0000256" key="1">
    <source>
        <dbReference type="ARBA" id="ARBA00006479"/>
    </source>
</evidence>
<dbReference type="PANTHER" id="PTHR18964:SF149">
    <property type="entry name" value="BIFUNCTIONAL UDP-N-ACETYLGLUCOSAMINE 2-EPIMERASE_N-ACETYLMANNOSAMINE KINASE"/>
    <property type="match status" value="1"/>
</dbReference>
<dbReference type="OrthoDB" id="9810372at2"/>
<dbReference type="Gene3D" id="3.30.420.40">
    <property type="match status" value="2"/>
</dbReference>
<comment type="similarity">
    <text evidence="1">Belongs to the ROK (NagC/XylR) family.</text>
</comment>